<evidence type="ECO:0000256" key="1">
    <source>
        <dbReference type="SAM" id="Phobius"/>
    </source>
</evidence>
<dbReference type="PANTHER" id="PTHR35462:SF2">
    <property type="entry name" value="TRANSMEMBRANE PROTEIN"/>
    <property type="match status" value="1"/>
</dbReference>
<proteinExistence type="predicted"/>
<evidence type="ECO:0008006" key="4">
    <source>
        <dbReference type="Google" id="ProtNLM"/>
    </source>
</evidence>
<name>A0A443NVJ5_9MAGN</name>
<sequence length="115" mass="12828">MEGFGEDEWLALDKLYHVLFCFFISIFFSSLCYRTSNPFLRRWSIFLGSLVSLSAGAAKEAGDHIGLWSSSGASLKDAVADLLGVLLASLSLSSFRRFSRAKFHEDVPIRRVSMV</sequence>
<dbReference type="PANTHER" id="PTHR35462">
    <property type="match status" value="1"/>
</dbReference>
<keyword evidence="1" id="KW-0812">Transmembrane</keyword>
<reference evidence="2 3" key="1">
    <citation type="journal article" date="2019" name="Nat. Plants">
        <title>Stout camphor tree genome fills gaps in understanding of flowering plant genome evolution.</title>
        <authorList>
            <person name="Chaw S.M."/>
            <person name="Liu Y.C."/>
            <person name="Wu Y.W."/>
            <person name="Wang H.Y."/>
            <person name="Lin C.I."/>
            <person name="Wu C.S."/>
            <person name="Ke H.M."/>
            <person name="Chang L.Y."/>
            <person name="Hsu C.Y."/>
            <person name="Yang H.T."/>
            <person name="Sudianto E."/>
            <person name="Hsu M.H."/>
            <person name="Wu K.P."/>
            <person name="Wang L.N."/>
            <person name="Leebens-Mack J.H."/>
            <person name="Tsai I.J."/>
        </authorList>
    </citation>
    <scope>NUCLEOTIDE SEQUENCE [LARGE SCALE GENOMIC DNA]</scope>
    <source>
        <strain evidence="3">cv. Chaw 1501</strain>
        <tissue evidence="2">Young leaves</tissue>
    </source>
</reference>
<dbReference type="EMBL" id="QPKB01000004">
    <property type="protein sequence ID" value="RWR82570.1"/>
    <property type="molecule type" value="Genomic_DNA"/>
</dbReference>
<gene>
    <name evidence="2" type="ORF">CKAN_01129400</name>
</gene>
<dbReference type="OrthoDB" id="772152at2759"/>
<keyword evidence="1" id="KW-0472">Membrane</keyword>
<accession>A0A443NVJ5</accession>
<evidence type="ECO:0000313" key="2">
    <source>
        <dbReference type="EMBL" id="RWR82570.1"/>
    </source>
</evidence>
<keyword evidence="3" id="KW-1185">Reference proteome</keyword>
<dbReference type="Proteomes" id="UP000283530">
    <property type="component" value="Unassembled WGS sequence"/>
</dbReference>
<protein>
    <recommendedName>
        <fullName evidence="4">Transmembrane protein</fullName>
    </recommendedName>
</protein>
<dbReference type="AlphaFoldDB" id="A0A443NVJ5"/>
<organism evidence="2 3">
    <name type="scientific">Cinnamomum micranthum f. kanehirae</name>
    <dbReference type="NCBI Taxonomy" id="337451"/>
    <lineage>
        <taxon>Eukaryota</taxon>
        <taxon>Viridiplantae</taxon>
        <taxon>Streptophyta</taxon>
        <taxon>Embryophyta</taxon>
        <taxon>Tracheophyta</taxon>
        <taxon>Spermatophyta</taxon>
        <taxon>Magnoliopsida</taxon>
        <taxon>Magnoliidae</taxon>
        <taxon>Laurales</taxon>
        <taxon>Lauraceae</taxon>
        <taxon>Cinnamomum</taxon>
    </lineage>
</organism>
<feature type="transmembrane region" description="Helical" evidence="1">
    <location>
        <begin position="78"/>
        <end position="95"/>
    </location>
</feature>
<comment type="caution">
    <text evidence="2">The sequence shown here is derived from an EMBL/GenBank/DDBJ whole genome shotgun (WGS) entry which is preliminary data.</text>
</comment>
<feature type="transmembrane region" description="Helical" evidence="1">
    <location>
        <begin position="40"/>
        <end position="58"/>
    </location>
</feature>
<keyword evidence="1" id="KW-1133">Transmembrane helix</keyword>
<evidence type="ECO:0000313" key="3">
    <source>
        <dbReference type="Proteomes" id="UP000283530"/>
    </source>
</evidence>
<feature type="transmembrane region" description="Helical" evidence="1">
    <location>
        <begin position="15"/>
        <end position="33"/>
    </location>
</feature>